<protein>
    <submittedName>
        <fullName evidence="2">Uncharacterized protein</fullName>
    </submittedName>
</protein>
<dbReference type="AlphaFoldDB" id="A0A3D8SR85"/>
<feature type="transmembrane region" description="Helical" evidence="1">
    <location>
        <begin position="358"/>
        <end position="376"/>
    </location>
</feature>
<evidence type="ECO:0000313" key="2">
    <source>
        <dbReference type="EMBL" id="RDW88308.1"/>
    </source>
</evidence>
<comment type="caution">
    <text evidence="2">The sequence shown here is derived from an EMBL/GenBank/DDBJ whole genome shotgun (WGS) entry which is preliminary data.</text>
</comment>
<feature type="transmembrane region" description="Helical" evidence="1">
    <location>
        <begin position="80"/>
        <end position="103"/>
    </location>
</feature>
<evidence type="ECO:0000313" key="3">
    <source>
        <dbReference type="Proteomes" id="UP000256645"/>
    </source>
</evidence>
<organism evidence="2 3">
    <name type="scientific">Coleophoma cylindrospora</name>
    <dbReference type="NCBI Taxonomy" id="1849047"/>
    <lineage>
        <taxon>Eukaryota</taxon>
        <taxon>Fungi</taxon>
        <taxon>Dikarya</taxon>
        <taxon>Ascomycota</taxon>
        <taxon>Pezizomycotina</taxon>
        <taxon>Leotiomycetes</taxon>
        <taxon>Helotiales</taxon>
        <taxon>Dermateaceae</taxon>
        <taxon>Coleophoma</taxon>
    </lineage>
</organism>
<dbReference type="EMBL" id="PDLM01000001">
    <property type="protein sequence ID" value="RDW88308.1"/>
    <property type="molecule type" value="Genomic_DNA"/>
</dbReference>
<keyword evidence="1" id="KW-0472">Membrane</keyword>
<keyword evidence="1" id="KW-0812">Transmembrane</keyword>
<feature type="transmembrane region" description="Helical" evidence="1">
    <location>
        <begin position="123"/>
        <end position="144"/>
    </location>
</feature>
<dbReference type="PANTHER" id="PTHR37490">
    <property type="entry name" value="EXPRESSED PROTEIN"/>
    <property type="match status" value="1"/>
</dbReference>
<name>A0A3D8SR85_9HELO</name>
<evidence type="ECO:0000256" key="1">
    <source>
        <dbReference type="SAM" id="Phobius"/>
    </source>
</evidence>
<keyword evidence="3" id="KW-1185">Reference proteome</keyword>
<feature type="transmembrane region" description="Helical" evidence="1">
    <location>
        <begin position="218"/>
        <end position="242"/>
    </location>
</feature>
<feature type="transmembrane region" description="Helical" evidence="1">
    <location>
        <begin position="408"/>
        <end position="428"/>
    </location>
</feature>
<feature type="transmembrane region" description="Helical" evidence="1">
    <location>
        <begin position="49"/>
        <end position="68"/>
    </location>
</feature>
<proteinExistence type="predicted"/>
<feature type="transmembrane region" description="Helical" evidence="1">
    <location>
        <begin position="156"/>
        <end position="179"/>
    </location>
</feature>
<dbReference type="PANTHER" id="PTHR37490:SF1">
    <property type="entry name" value="GLYCOSYLTRANSFERASE 2-LIKE DOMAIN-CONTAINING PROTEIN"/>
    <property type="match status" value="1"/>
</dbReference>
<sequence>MDDRKFDQDRDSLEDPLLLQDELDDEQHIAGYEAPSVTVVRKSRGLGRLVALSPGFWVVSSIFSILAARRLLTGDFPYPICFLVLLQVAAYVVVLGFVVLIIIGDLVLDQKRECQSHATLSWLQLFLIFFRYLLTVGVTMTAVIYSMRALMLYSNFSVVVMLPILTYAFDSILFGVGYACKILPSNVAFDYWIILWALLVCLLTSCVVLDDYRYKADAVYFAVVGASLFSVARFVASIGPQIPKVGLHTWDCSYFWFIWAGMIPCLFFTIYAAKSYEDIDAAIAIVRTWDMSVVLKNLGPGVLTHVLWNSPLRSTLPLSTTEGTPYQIGGESVVDAIEATLCLSAFMIPISAFTENNLINWFQVFAFVAIIVISTGPRQICLYLPKIINCVRGKTRDSKWYALWQKPIVRAITTVLFMLLTGGILLFWTDTVAYSRNLRSWPGSNPVVLDTEYRAPSKDRLEIVIAHSEGDPYEGLGTIMSFLTASQAVLFYTPRITIYTKDPSPEAQNKLLDAAGIDASNIKLLPNIGGVTATFLEHILHFWDTLPSHTIFLDAAPQTIKNWELITERFNDYYQGPAGHPFPDNMLPSSTFLHLGDLTTCDCHSCSDTSGWNDTFHLVPSMFGAAHPGLSTSCKSTIITHGNNFVASASRIRGLKKDVWETLYSAISNEDLSNAWAHDKVKIGAAWGMMIDGHKDTLEKPFLGYTIERLWAILLQCSNRDVAWKCPNMETRWRRDGAKDDCGCMN</sequence>
<gene>
    <name evidence="2" type="ORF">BP6252_00340</name>
</gene>
<feature type="transmembrane region" description="Helical" evidence="1">
    <location>
        <begin position="254"/>
        <end position="273"/>
    </location>
</feature>
<feature type="transmembrane region" description="Helical" evidence="1">
    <location>
        <begin position="191"/>
        <end position="209"/>
    </location>
</feature>
<dbReference type="STRING" id="1849047.A0A3D8SR85"/>
<reference evidence="2 3" key="1">
    <citation type="journal article" date="2018" name="IMA Fungus">
        <title>IMA Genome-F 9: Draft genome sequence of Annulohypoxylon stygium, Aspergillus mulundensis, Berkeleyomyces basicola (syn. Thielaviopsis basicola), Ceratocystis smalleyi, two Cercospora beticola strains, Coleophoma cylindrospora, Fusarium fracticaudum, Phialophora cf. hyalina, and Morchella septimelata.</title>
        <authorList>
            <person name="Wingfield B.D."/>
            <person name="Bills G.F."/>
            <person name="Dong Y."/>
            <person name="Huang W."/>
            <person name="Nel W.J."/>
            <person name="Swalarsk-Parry B.S."/>
            <person name="Vaghefi N."/>
            <person name="Wilken P.M."/>
            <person name="An Z."/>
            <person name="de Beer Z.W."/>
            <person name="De Vos L."/>
            <person name="Chen L."/>
            <person name="Duong T.A."/>
            <person name="Gao Y."/>
            <person name="Hammerbacher A."/>
            <person name="Kikkert J.R."/>
            <person name="Li Y."/>
            <person name="Li H."/>
            <person name="Li K."/>
            <person name="Li Q."/>
            <person name="Liu X."/>
            <person name="Ma X."/>
            <person name="Naidoo K."/>
            <person name="Pethybridge S.J."/>
            <person name="Sun J."/>
            <person name="Steenkamp E.T."/>
            <person name="van der Nest M.A."/>
            <person name="van Wyk S."/>
            <person name="Wingfield M.J."/>
            <person name="Xiong C."/>
            <person name="Yue Q."/>
            <person name="Zhang X."/>
        </authorList>
    </citation>
    <scope>NUCLEOTIDE SEQUENCE [LARGE SCALE GENOMIC DNA]</scope>
    <source>
        <strain evidence="2 3">BP6252</strain>
    </source>
</reference>
<keyword evidence="1" id="KW-1133">Transmembrane helix</keyword>
<dbReference type="OrthoDB" id="28755at2759"/>
<accession>A0A3D8SR85</accession>
<dbReference type="Proteomes" id="UP000256645">
    <property type="component" value="Unassembled WGS sequence"/>
</dbReference>